<reference evidence="3" key="1">
    <citation type="submission" date="2021-04" db="EMBL/GenBank/DDBJ databases">
        <authorList>
            <consortium name="Molecular Ecology Group"/>
        </authorList>
    </citation>
    <scope>NUCLEOTIDE SEQUENCE</scope>
</reference>
<dbReference type="EMBL" id="CAJHNH020000885">
    <property type="protein sequence ID" value="CAG5120362.1"/>
    <property type="molecule type" value="Genomic_DNA"/>
</dbReference>
<evidence type="ECO:0000313" key="4">
    <source>
        <dbReference type="Proteomes" id="UP000678393"/>
    </source>
</evidence>
<dbReference type="SMART" id="SM00698">
    <property type="entry name" value="MORN"/>
    <property type="match status" value="3"/>
</dbReference>
<sequence length="152" mass="16958">MPGEKHEKKKEKATPEENSGCPLAPVVFMFPNGDRYEGESIVVDGDSVERSGIGTHITSTGIIYQGSWDKDRMNGKGKLEHPSGASYEGDFLNNMFHGQGKYTWPDGSFYEGQFVENRLEGEGTYTDTEGQVWFGTFHYKTAPGLKFKLSMD</sequence>
<feature type="compositionally biased region" description="Basic and acidic residues" evidence="2">
    <location>
        <begin position="1"/>
        <end position="15"/>
    </location>
</feature>
<comment type="caution">
    <text evidence="3">The sequence shown here is derived from an EMBL/GenBank/DDBJ whole genome shotgun (WGS) entry which is preliminary data.</text>
</comment>
<dbReference type="Proteomes" id="UP000678393">
    <property type="component" value="Unassembled WGS sequence"/>
</dbReference>
<protein>
    <recommendedName>
        <fullName evidence="5">MORN repeat-containing protein 2</fullName>
    </recommendedName>
</protein>
<accession>A0A8S3YXU8</accession>
<dbReference type="InterPro" id="IPR052849">
    <property type="entry name" value="MORN_repeat_protein"/>
</dbReference>
<evidence type="ECO:0008006" key="5">
    <source>
        <dbReference type="Google" id="ProtNLM"/>
    </source>
</evidence>
<keyword evidence="4" id="KW-1185">Reference proteome</keyword>
<evidence type="ECO:0000256" key="1">
    <source>
        <dbReference type="ARBA" id="ARBA00022737"/>
    </source>
</evidence>
<organism evidence="3 4">
    <name type="scientific">Candidula unifasciata</name>
    <dbReference type="NCBI Taxonomy" id="100452"/>
    <lineage>
        <taxon>Eukaryota</taxon>
        <taxon>Metazoa</taxon>
        <taxon>Spiralia</taxon>
        <taxon>Lophotrochozoa</taxon>
        <taxon>Mollusca</taxon>
        <taxon>Gastropoda</taxon>
        <taxon>Heterobranchia</taxon>
        <taxon>Euthyneura</taxon>
        <taxon>Panpulmonata</taxon>
        <taxon>Eupulmonata</taxon>
        <taxon>Stylommatophora</taxon>
        <taxon>Helicina</taxon>
        <taxon>Helicoidea</taxon>
        <taxon>Geomitridae</taxon>
        <taxon>Candidula</taxon>
    </lineage>
</organism>
<dbReference type="PANTHER" id="PTHR46917">
    <property type="entry name" value="MORN REPEAT-CONTAINING PROTEIN 2"/>
    <property type="match status" value="1"/>
</dbReference>
<proteinExistence type="predicted"/>
<evidence type="ECO:0000313" key="3">
    <source>
        <dbReference type="EMBL" id="CAG5120362.1"/>
    </source>
</evidence>
<dbReference type="AlphaFoldDB" id="A0A8S3YXU8"/>
<dbReference type="Pfam" id="PF02493">
    <property type="entry name" value="MORN"/>
    <property type="match status" value="3"/>
</dbReference>
<name>A0A8S3YXU8_9EUPU</name>
<dbReference type="SUPFAM" id="SSF82185">
    <property type="entry name" value="Histone H3 K4-specific methyltransferase SET7/9 N-terminal domain"/>
    <property type="match status" value="1"/>
</dbReference>
<evidence type="ECO:0000256" key="2">
    <source>
        <dbReference type="SAM" id="MobiDB-lite"/>
    </source>
</evidence>
<dbReference type="InterPro" id="IPR003409">
    <property type="entry name" value="MORN"/>
</dbReference>
<feature type="region of interest" description="Disordered" evidence="2">
    <location>
        <begin position="1"/>
        <end position="20"/>
    </location>
</feature>
<gene>
    <name evidence="3" type="ORF">CUNI_LOCUS5920</name>
</gene>
<dbReference type="PANTHER" id="PTHR46917:SF1">
    <property type="entry name" value="MORN REPEAT-CONTAINING PROTEIN 2"/>
    <property type="match status" value="1"/>
</dbReference>
<keyword evidence="1" id="KW-0677">Repeat</keyword>
<dbReference type="Gene3D" id="2.20.110.10">
    <property type="entry name" value="Histone H3 K4-specific methyltransferase SET7/9 N-terminal domain"/>
    <property type="match status" value="2"/>
</dbReference>
<dbReference type="FunFam" id="2.20.110.10:FF:000025">
    <property type="entry name" value="MORN repeat, putative"/>
    <property type="match status" value="1"/>
</dbReference>
<dbReference type="OrthoDB" id="437960at2759"/>